<evidence type="ECO:0000313" key="2">
    <source>
        <dbReference type="Proteomes" id="UP000471465"/>
    </source>
</evidence>
<dbReference type="AlphaFoldDB" id="A0A6N7C592"/>
<name>A0A6N7C592_9GAMM</name>
<protein>
    <submittedName>
        <fullName evidence="1">Uncharacterized protein</fullName>
    </submittedName>
</protein>
<dbReference type="EMBL" id="VZIZ01000006">
    <property type="protein sequence ID" value="KAF0569870.1"/>
    <property type="molecule type" value="Genomic_DNA"/>
</dbReference>
<reference evidence="1 2" key="1">
    <citation type="submission" date="2019-09" db="EMBL/GenBank/DDBJ databases">
        <title>Draft genome sequence of Psychrobacter nivimaris LAMA 639, in search for biotechnological relevant genes.</title>
        <authorList>
            <person name="Lima A.O.S."/>
            <person name="Staloch B.E.K."/>
            <person name="Freitas R.C."/>
            <person name="Niero H."/>
            <person name="Silva M.A.C."/>
        </authorList>
    </citation>
    <scope>NUCLEOTIDE SEQUENCE [LARGE SCALE GENOMIC DNA]</scope>
    <source>
        <strain evidence="1 2">LAMA 639</strain>
    </source>
</reference>
<gene>
    <name evidence="1" type="ORF">FQV37_2495</name>
</gene>
<organism evidence="1 2">
    <name type="scientific">Psychrobacter nivimaris</name>
    <dbReference type="NCBI Taxonomy" id="281738"/>
    <lineage>
        <taxon>Bacteria</taxon>
        <taxon>Pseudomonadati</taxon>
        <taxon>Pseudomonadota</taxon>
        <taxon>Gammaproteobacteria</taxon>
        <taxon>Moraxellales</taxon>
        <taxon>Moraxellaceae</taxon>
        <taxon>Psychrobacter</taxon>
    </lineage>
</organism>
<comment type="caution">
    <text evidence="1">The sequence shown here is derived from an EMBL/GenBank/DDBJ whole genome shotgun (WGS) entry which is preliminary data.</text>
</comment>
<keyword evidence="2" id="KW-1185">Reference proteome</keyword>
<sequence>MSSLSRAINNLSAIVTHRIGRIVKAIHVKMSAFKFAFIIIG</sequence>
<proteinExistence type="predicted"/>
<accession>A0A6N7C592</accession>
<dbReference type="Proteomes" id="UP000471465">
    <property type="component" value="Unassembled WGS sequence"/>
</dbReference>
<evidence type="ECO:0000313" key="1">
    <source>
        <dbReference type="EMBL" id="KAF0569870.1"/>
    </source>
</evidence>